<protein>
    <submittedName>
        <fullName evidence="4">T9SS type A sorting domain-containing protein</fullName>
    </submittedName>
</protein>
<reference evidence="4 5" key="1">
    <citation type="submission" date="2022-05" db="EMBL/GenBank/DDBJ databases">
        <title>Flavobacterium sp., isolated from activated sludge.</title>
        <authorList>
            <person name="Ran Q."/>
        </authorList>
    </citation>
    <scope>NUCLEOTIDE SEQUENCE [LARGE SCALE GENOMIC DNA]</scope>
    <source>
        <strain evidence="4 5">HXWNR69</strain>
    </source>
</reference>
<proteinExistence type="predicted"/>
<name>A0ABT0THY1_9FLAO</name>
<dbReference type="NCBIfam" id="TIGR04183">
    <property type="entry name" value="Por_Secre_tail"/>
    <property type="match status" value="1"/>
</dbReference>
<keyword evidence="5" id="KW-1185">Reference proteome</keyword>
<sequence length="511" mass="53876">MIKILLAASLLSTLSMFSQGGSLDTSFGTGGKVTTSINSGADIAYATVLQSDGKILVSGTTNSSISGKDFFCIRYNTDGTLDTSFGTNGIATFDLQGGSDDVAYAMSLLSDGNILLAGFSDDGSNKNAAIIRITSNGTLDTTFGTAGKVYTEFISGRADEIKVIKIHALTGNLIVGGTSSATSTNSQGVIARYTSNGVLDTNFNTTGIVTLPNGSGNGTYFHTIEDLAVKSNGKISAVGWINQQSLSWSANHYGCRLNSNGSLDTTFSTDGLIVTNGGFNGDDKSFSLILNSDDSFLFAGGGYLTDLQYDFILGLYNSSGSTAQGKASFNFATLNKDIIYGSGVDSTGKIVLVGSSVASVSSSTFGLARVNSDYTVDTSFGTSGKVTTTFGTNTTNEAFDMAIQSDDKIIAVGYTGNDIAVARYNNTTLSANDFETNAIRLYPNPVKNILHLDLSNHSEYLGKQFQIFDVNGRVVIHGNINDIVNPIDVSSIQKGIYFMKTDHIVKKFIKE</sequence>
<keyword evidence="1 2" id="KW-0732">Signal</keyword>
<dbReference type="Proteomes" id="UP001203342">
    <property type="component" value="Unassembled WGS sequence"/>
</dbReference>
<evidence type="ECO:0000313" key="4">
    <source>
        <dbReference type="EMBL" id="MCL9770563.1"/>
    </source>
</evidence>
<feature type="signal peptide" evidence="2">
    <location>
        <begin position="1"/>
        <end position="20"/>
    </location>
</feature>
<gene>
    <name evidence="4" type="ORF">NAT47_09040</name>
</gene>
<evidence type="ECO:0000313" key="5">
    <source>
        <dbReference type="Proteomes" id="UP001203342"/>
    </source>
</evidence>
<dbReference type="Pfam" id="PF17164">
    <property type="entry name" value="DUF5122"/>
    <property type="match status" value="6"/>
</dbReference>
<feature type="chain" id="PRO_5046036097" evidence="2">
    <location>
        <begin position="21"/>
        <end position="511"/>
    </location>
</feature>
<dbReference type="RefSeq" id="WP_250582075.1">
    <property type="nucleotide sequence ID" value="NZ_JAMLJN010000006.1"/>
</dbReference>
<evidence type="ECO:0000256" key="2">
    <source>
        <dbReference type="SAM" id="SignalP"/>
    </source>
</evidence>
<organism evidence="4 5">
    <name type="scientific">Flavobacterium fragile</name>
    <dbReference type="NCBI Taxonomy" id="2949085"/>
    <lineage>
        <taxon>Bacteria</taxon>
        <taxon>Pseudomonadati</taxon>
        <taxon>Bacteroidota</taxon>
        <taxon>Flavobacteriia</taxon>
        <taxon>Flavobacteriales</taxon>
        <taxon>Flavobacteriaceae</taxon>
        <taxon>Flavobacterium</taxon>
    </lineage>
</organism>
<dbReference type="InterPro" id="IPR013431">
    <property type="entry name" value="Delta_60_rpt"/>
</dbReference>
<feature type="domain" description="Secretion system C-terminal sorting" evidence="3">
    <location>
        <begin position="441"/>
        <end position="503"/>
    </location>
</feature>
<comment type="caution">
    <text evidence="4">The sequence shown here is derived from an EMBL/GenBank/DDBJ whole genome shotgun (WGS) entry which is preliminary data.</text>
</comment>
<evidence type="ECO:0000259" key="3">
    <source>
        <dbReference type="Pfam" id="PF18962"/>
    </source>
</evidence>
<evidence type="ECO:0000256" key="1">
    <source>
        <dbReference type="ARBA" id="ARBA00022729"/>
    </source>
</evidence>
<accession>A0ABT0THY1</accession>
<dbReference type="EMBL" id="JAMLJN010000006">
    <property type="protein sequence ID" value="MCL9770563.1"/>
    <property type="molecule type" value="Genomic_DNA"/>
</dbReference>
<dbReference type="NCBIfam" id="TIGR02608">
    <property type="entry name" value="delta_60_rpt"/>
    <property type="match status" value="7"/>
</dbReference>
<dbReference type="Gene3D" id="2.80.10.50">
    <property type="match status" value="3"/>
</dbReference>
<dbReference type="Pfam" id="PF18962">
    <property type="entry name" value="Por_Secre_tail"/>
    <property type="match status" value="1"/>
</dbReference>
<dbReference type="InterPro" id="IPR026444">
    <property type="entry name" value="Secre_tail"/>
</dbReference>